<dbReference type="SUPFAM" id="SSF81383">
    <property type="entry name" value="F-box domain"/>
    <property type="match status" value="1"/>
</dbReference>
<evidence type="ECO:0000313" key="4">
    <source>
        <dbReference type="Proteomes" id="UP001174691"/>
    </source>
</evidence>
<dbReference type="Proteomes" id="UP001174691">
    <property type="component" value="Unassembled WGS sequence"/>
</dbReference>
<name>A0AA38RWU9_9PEZI</name>
<dbReference type="EMBL" id="JANBVN010000032">
    <property type="protein sequence ID" value="KAJ9160680.1"/>
    <property type="molecule type" value="Genomic_DNA"/>
</dbReference>
<keyword evidence="4" id="KW-1185">Reference proteome</keyword>
<comment type="caution">
    <text evidence="3">The sequence shown here is derived from an EMBL/GenBank/DDBJ whole genome shotgun (WGS) entry which is preliminary data.</text>
</comment>
<organism evidence="3 4">
    <name type="scientific">Coniochaeta hoffmannii</name>
    <dbReference type="NCBI Taxonomy" id="91930"/>
    <lineage>
        <taxon>Eukaryota</taxon>
        <taxon>Fungi</taxon>
        <taxon>Dikarya</taxon>
        <taxon>Ascomycota</taxon>
        <taxon>Pezizomycotina</taxon>
        <taxon>Sordariomycetes</taxon>
        <taxon>Sordariomycetidae</taxon>
        <taxon>Coniochaetales</taxon>
        <taxon>Coniochaetaceae</taxon>
        <taxon>Coniochaeta</taxon>
    </lineage>
</organism>
<evidence type="ECO:0000259" key="2">
    <source>
        <dbReference type="PROSITE" id="PS50181"/>
    </source>
</evidence>
<proteinExistence type="predicted"/>
<feature type="region of interest" description="Disordered" evidence="1">
    <location>
        <begin position="160"/>
        <end position="183"/>
    </location>
</feature>
<gene>
    <name evidence="3" type="ORF">NKR19_g3057</name>
</gene>
<sequence>MEPCAASPLVTIPVEILEGIASYLSGNDFGALRLTCKAVEQMLFDQFARQFFREMKFLMPGFRCPSSLRTLAEIAAHPTLSKSLQHVTLTTNPQVSWQFPLDDSFGRLPRAYPGSVLDLKPTDDFGHGFGAAGDDRPILAGIFSGLANLKTVSMRDTSLENSWGYDNRPSRDDSQASEDPDMEQRYPPRFNDHVFAVTLAALADACARPETLDAWTNAYGGLNDFAFHIPGYLKPSLTPVLLSIRKLNLVLAFCYNERDTVASDGWVGCLCLRFISLAQILLSLRLRFWGSCGGPSSTGFLASLGRRAGTTQLASCTNIQGGGSTTCLLPMLQRLEMHYIEPGVPPAVLRDIVRKFSPTLRTLKLSRVRLLDERNPVDARVNIWKPLLKSIARECNLTEWSFYQLAISFAAYGRVIVNVTTEKLLALRIEG</sequence>
<dbReference type="InterPro" id="IPR036047">
    <property type="entry name" value="F-box-like_dom_sf"/>
</dbReference>
<evidence type="ECO:0000313" key="3">
    <source>
        <dbReference type="EMBL" id="KAJ9160680.1"/>
    </source>
</evidence>
<dbReference type="PROSITE" id="PS50181">
    <property type="entry name" value="FBOX"/>
    <property type="match status" value="1"/>
</dbReference>
<protein>
    <recommendedName>
        <fullName evidence="2">F-box domain-containing protein</fullName>
    </recommendedName>
</protein>
<accession>A0AA38RWU9</accession>
<feature type="domain" description="F-box" evidence="2">
    <location>
        <begin position="6"/>
        <end position="55"/>
    </location>
</feature>
<dbReference type="InterPro" id="IPR001810">
    <property type="entry name" value="F-box_dom"/>
</dbReference>
<dbReference type="AlphaFoldDB" id="A0AA38RWU9"/>
<dbReference type="CDD" id="cd09917">
    <property type="entry name" value="F-box_SF"/>
    <property type="match status" value="1"/>
</dbReference>
<reference evidence="3" key="1">
    <citation type="submission" date="2022-07" db="EMBL/GenBank/DDBJ databases">
        <title>Fungi with potential for degradation of polypropylene.</title>
        <authorList>
            <person name="Gostincar C."/>
        </authorList>
    </citation>
    <scope>NUCLEOTIDE SEQUENCE</scope>
    <source>
        <strain evidence="3">EXF-13287</strain>
    </source>
</reference>
<evidence type="ECO:0000256" key="1">
    <source>
        <dbReference type="SAM" id="MobiDB-lite"/>
    </source>
</evidence>